<accession>A0A6C0J4C7</accession>
<evidence type="ECO:0000256" key="1">
    <source>
        <dbReference type="SAM" id="Phobius"/>
    </source>
</evidence>
<sequence>MDFSIDKVLEPIQDAVINIEKVADNVTSMQKRITADVIRNIPEIPDPSTMPKPSDVFNLTELIKRVGEDVRRVITSIPSLVSSVGSLQSNLEQVDFTSLSDVIKDTKNCDLPICNVINGMEQLLDVDNCNDTNCKLIREVRDVLVNGNLASCDLYACSWLEQIIGAIDDPEGCDLEICKLVREYANIANLKKMLSGIAQSAIDSVKQPILMGLSAIVITIIVMFLMLLYLVFK</sequence>
<protein>
    <submittedName>
        <fullName evidence="2">Uncharacterized protein</fullName>
    </submittedName>
</protein>
<evidence type="ECO:0000313" key="2">
    <source>
        <dbReference type="EMBL" id="QHT99709.1"/>
    </source>
</evidence>
<dbReference type="AlphaFoldDB" id="A0A6C0J4C7"/>
<feature type="transmembrane region" description="Helical" evidence="1">
    <location>
        <begin position="209"/>
        <end position="232"/>
    </location>
</feature>
<proteinExistence type="predicted"/>
<keyword evidence="1" id="KW-0812">Transmembrane</keyword>
<keyword evidence="1" id="KW-1133">Transmembrane helix</keyword>
<keyword evidence="1" id="KW-0472">Membrane</keyword>
<name>A0A6C0J4C7_9ZZZZ</name>
<reference evidence="2" key="1">
    <citation type="journal article" date="2020" name="Nature">
        <title>Giant virus diversity and host interactions through global metagenomics.</title>
        <authorList>
            <person name="Schulz F."/>
            <person name="Roux S."/>
            <person name="Paez-Espino D."/>
            <person name="Jungbluth S."/>
            <person name="Walsh D.A."/>
            <person name="Denef V.J."/>
            <person name="McMahon K.D."/>
            <person name="Konstantinidis K.T."/>
            <person name="Eloe-Fadrosh E.A."/>
            <person name="Kyrpides N.C."/>
            <person name="Woyke T."/>
        </authorList>
    </citation>
    <scope>NUCLEOTIDE SEQUENCE</scope>
    <source>
        <strain evidence="2">GVMAG-M-3300025727-45</strain>
    </source>
</reference>
<dbReference type="EMBL" id="MN740313">
    <property type="protein sequence ID" value="QHT99709.1"/>
    <property type="molecule type" value="Genomic_DNA"/>
</dbReference>
<organism evidence="2">
    <name type="scientific">viral metagenome</name>
    <dbReference type="NCBI Taxonomy" id="1070528"/>
    <lineage>
        <taxon>unclassified sequences</taxon>
        <taxon>metagenomes</taxon>
        <taxon>organismal metagenomes</taxon>
    </lineage>
</organism>